<evidence type="ECO:0000313" key="2">
    <source>
        <dbReference type="Proteomes" id="UP000326671"/>
    </source>
</evidence>
<dbReference type="AlphaFoldDB" id="A0A5J5HT93"/>
<keyword evidence="2" id="KW-1185">Reference proteome</keyword>
<accession>A0A5J5HT93</accession>
<organism evidence="1 2">
    <name type="scientific">Niallia endozanthoxylica</name>
    <dbReference type="NCBI Taxonomy" id="2036016"/>
    <lineage>
        <taxon>Bacteria</taxon>
        <taxon>Bacillati</taxon>
        <taxon>Bacillota</taxon>
        <taxon>Bacilli</taxon>
        <taxon>Bacillales</taxon>
        <taxon>Bacillaceae</taxon>
        <taxon>Niallia</taxon>
    </lineage>
</organism>
<comment type="caution">
    <text evidence="1">The sequence shown here is derived from an EMBL/GenBank/DDBJ whole genome shotgun (WGS) entry which is preliminary data.</text>
</comment>
<name>A0A5J5HT93_9BACI</name>
<protein>
    <submittedName>
        <fullName evidence="1">Uncharacterized protein</fullName>
    </submittedName>
</protein>
<dbReference type="Proteomes" id="UP000326671">
    <property type="component" value="Unassembled WGS sequence"/>
</dbReference>
<proteinExistence type="predicted"/>
<dbReference type="EMBL" id="VYKL01000019">
    <property type="protein sequence ID" value="KAA9023556.1"/>
    <property type="molecule type" value="Genomic_DNA"/>
</dbReference>
<reference evidence="1 2" key="1">
    <citation type="submission" date="2019-09" db="EMBL/GenBank/DDBJ databases">
        <title>Whole genome sequences of isolates from the Mars Exploration Rovers.</title>
        <authorList>
            <person name="Seuylemezian A."/>
            <person name="Vaishampayan P."/>
        </authorList>
    </citation>
    <scope>NUCLEOTIDE SEQUENCE [LARGE SCALE GENOMIC DNA]</scope>
    <source>
        <strain evidence="1 2">MER_TA_151</strain>
    </source>
</reference>
<evidence type="ECO:0000313" key="1">
    <source>
        <dbReference type="EMBL" id="KAA9023556.1"/>
    </source>
</evidence>
<sequence>MKRKYLAEFALHTYSSHVTMSYPNDLDLINDGHDYHIYMINLIPKLTYIDNTLEIFEHFVTIDVLVKKAEVENVEKLRIRFADVDHRDYNYNLDKPKKTLSMLDEEGGGIGARVLPVYLQFSQKNLDTEIIYIGRSFGKNGERNAFHRLKSHSTLQKIQADVMFNEPGLDLAITLWEFTPRLLSSFDGITKQYQKSMEEDYQHMLKIANDPPLTLKKDIIAITEAALIHYFKPEYNNDYKYNFPSEEHKDYNYYYEFDYNAVCVELDPSAIDINIFSKEKQYSLFKSIEYPLHSEEERRSFFKFVVKDGFLGED</sequence>
<gene>
    <name evidence="1" type="ORF">F4V44_12880</name>
</gene>
<dbReference type="RefSeq" id="WP_150440433.1">
    <property type="nucleotide sequence ID" value="NZ_VYKL01000019.1"/>
</dbReference>
<dbReference type="OrthoDB" id="8442303at2"/>